<proteinExistence type="predicted"/>
<dbReference type="CDD" id="cd00038">
    <property type="entry name" value="CAP_ED"/>
    <property type="match status" value="1"/>
</dbReference>
<name>A0A1H9D3I4_9SPIR</name>
<dbReference type="InterPro" id="IPR000595">
    <property type="entry name" value="cNMP-bd_dom"/>
</dbReference>
<keyword evidence="5" id="KW-0808">Transferase</keyword>
<reference evidence="5 6" key="1">
    <citation type="submission" date="2016-10" db="EMBL/GenBank/DDBJ databases">
        <authorList>
            <person name="de Groot N.N."/>
        </authorList>
    </citation>
    <scope>NUCLEOTIDE SEQUENCE [LARGE SCALE GENOMIC DNA]</scope>
    <source>
        <strain evidence="5 6">B25</strain>
    </source>
</reference>
<dbReference type="GO" id="GO:0016301">
    <property type="term" value="F:kinase activity"/>
    <property type="evidence" value="ECO:0007669"/>
    <property type="project" value="UniProtKB-KW"/>
</dbReference>
<dbReference type="InterPro" id="IPR036390">
    <property type="entry name" value="WH_DNA-bd_sf"/>
</dbReference>
<keyword evidence="3" id="KW-0804">Transcription</keyword>
<dbReference type="SUPFAM" id="SSF46785">
    <property type="entry name" value="Winged helix' DNA-binding domain"/>
    <property type="match status" value="1"/>
</dbReference>
<dbReference type="EMBL" id="FOFU01000002">
    <property type="protein sequence ID" value="SEQ07931.1"/>
    <property type="molecule type" value="Genomic_DNA"/>
</dbReference>
<dbReference type="SUPFAM" id="SSF51206">
    <property type="entry name" value="cAMP-binding domain-like"/>
    <property type="match status" value="1"/>
</dbReference>
<organism evidence="5 6">
    <name type="scientific">Treponema bryantii</name>
    <dbReference type="NCBI Taxonomy" id="163"/>
    <lineage>
        <taxon>Bacteria</taxon>
        <taxon>Pseudomonadati</taxon>
        <taxon>Spirochaetota</taxon>
        <taxon>Spirochaetia</taxon>
        <taxon>Spirochaetales</taxon>
        <taxon>Treponemataceae</taxon>
        <taxon>Treponema</taxon>
    </lineage>
</organism>
<evidence type="ECO:0000259" key="4">
    <source>
        <dbReference type="PROSITE" id="PS50042"/>
    </source>
</evidence>
<dbReference type="InterPro" id="IPR012318">
    <property type="entry name" value="HTH_CRP"/>
</dbReference>
<dbReference type="InterPro" id="IPR014710">
    <property type="entry name" value="RmlC-like_jellyroll"/>
</dbReference>
<dbReference type="Proteomes" id="UP000182360">
    <property type="component" value="Unassembled WGS sequence"/>
</dbReference>
<evidence type="ECO:0000313" key="5">
    <source>
        <dbReference type="EMBL" id="SEQ07931.1"/>
    </source>
</evidence>
<keyword evidence="2" id="KW-0238">DNA-binding</keyword>
<dbReference type="Pfam" id="PF13545">
    <property type="entry name" value="HTH_Crp_2"/>
    <property type="match status" value="1"/>
</dbReference>
<dbReference type="RefSeq" id="WP_074641601.1">
    <property type="nucleotide sequence ID" value="NZ_FOFU01000002.1"/>
</dbReference>
<dbReference type="InterPro" id="IPR018490">
    <property type="entry name" value="cNMP-bd_dom_sf"/>
</dbReference>
<dbReference type="Gene3D" id="2.60.120.10">
    <property type="entry name" value="Jelly Rolls"/>
    <property type="match status" value="1"/>
</dbReference>
<dbReference type="GO" id="GO:0006355">
    <property type="term" value="P:regulation of DNA-templated transcription"/>
    <property type="evidence" value="ECO:0007669"/>
    <property type="project" value="InterPro"/>
</dbReference>
<gene>
    <name evidence="5" type="ORF">SAMN04487977_102418</name>
</gene>
<dbReference type="Pfam" id="PF00027">
    <property type="entry name" value="cNMP_binding"/>
    <property type="match status" value="1"/>
</dbReference>
<protein>
    <submittedName>
        <fullName evidence="5">cAMP-binding domain of CRP or a regulatory subunit of cAMP-dependent protein kinases</fullName>
    </submittedName>
</protein>
<sequence>MENQVLLKNPLFSGIKETKLPAVLEFLSASEHDFIKGESVFHSGTVTNQIGIVLEGRVQIESNDFWGNKTILDSLGKGKVFAETYVLTKVPLMVDVVATQDSKILLLQIDNLGLGKNSFSQIITKNILGISMKKNLHLSQRIFHTSSKTIRGRLLSYLSSQVPAKAPAAEFDIPFDRQQLADYLEVDRSALSAELSKMKADGLIDYWKNHFKLLSGVEN</sequence>
<evidence type="ECO:0000256" key="2">
    <source>
        <dbReference type="ARBA" id="ARBA00023125"/>
    </source>
</evidence>
<dbReference type="GO" id="GO:0003677">
    <property type="term" value="F:DNA binding"/>
    <property type="evidence" value="ECO:0007669"/>
    <property type="project" value="UniProtKB-KW"/>
</dbReference>
<evidence type="ECO:0000313" key="6">
    <source>
        <dbReference type="Proteomes" id="UP000182360"/>
    </source>
</evidence>
<evidence type="ECO:0000256" key="1">
    <source>
        <dbReference type="ARBA" id="ARBA00023015"/>
    </source>
</evidence>
<dbReference type="PROSITE" id="PS50042">
    <property type="entry name" value="CNMP_BINDING_3"/>
    <property type="match status" value="1"/>
</dbReference>
<accession>A0A1H9D3I4</accession>
<keyword evidence="5" id="KW-0418">Kinase</keyword>
<keyword evidence="1" id="KW-0805">Transcription regulation</keyword>
<dbReference type="OrthoDB" id="9774616at2"/>
<feature type="domain" description="Cyclic nucleotide-binding" evidence="4">
    <location>
        <begin position="11"/>
        <end position="107"/>
    </location>
</feature>
<dbReference type="AlphaFoldDB" id="A0A1H9D3I4"/>
<evidence type="ECO:0000256" key="3">
    <source>
        <dbReference type="ARBA" id="ARBA00023163"/>
    </source>
</evidence>
<keyword evidence="6" id="KW-1185">Reference proteome</keyword>